<evidence type="ECO:0000256" key="6">
    <source>
        <dbReference type="ARBA" id="ARBA00023063"/>
    </source>
</evidence>
<dbReference type="PANTHER" id="PTHR40562:SF1">
    <property type="entry name" value="NITRITE REDUCTASE (NADH) SMALL SUBUNIT"/>
    <property type="match status" value="1"/>
</dbReference>
<dbReference type="GO" id="GO:0042128">
    <property type="term" value="P:nitrate assimilation"/>
    <property type="evidence" value="ECO:0007669"/>
    <property type="project" value="UniProtKB-KW"/>
</dbReference>
<keyword evidence="5" id="KW-0411">Iron-sulfur</keyword>
<evidence type="ECO:0000313" key="9">
    <source>
        <dbReference type="Proteomes" id="UP000037600"/>
    </source>
</evidence>
<dbReference type="Pfam" id="PF13806">
    <property type="entry name" value="Rieske_2"/>
    <property type="match status" value="1"/>
</dbReference>
<keyword evidence="6" id="KW-0534">Nitrate assimilation</keyword>
<dbReference type="STRING" id="1513271.XM47_07655"/>
<dbReference type="Proteomes" id="UP000037600">
    <property type="component" value="Unassembled WGS sequence"/>
</dbReference>
<evidence type="ECO:0000256" key="3">
    <source>
        <dbReference type="ARBA" id="ARBA00023002"/>
    </source>
</evidence>
<comment type="caution">
    <text evidence="8">The sequence shown here is derived from an EMBL/GenBank/DDBJ whole genome shotgun (WGS) entry which is preliminary data.</text>
</comment>
<dbReference type="CDD" id="cd03529">
    <property type="entry name" value="Rieske_NirD"/>
    <property type="match status" value="1"/>
</dbReference>
<dbReference type="InterPro" id="IPR017881">
    <property type="entry name" value="NirD"/>
</dbReference>
<evidence type="ECO:0000256" key="4">
    <source>
        <dbReference type="ARBA" id="ARBA00023004"/>
    </source>
</evidence>
<dbReference type="PROSITE" id="PS51296">
    <property type="entry name" value="RIESKE"/>
    <property type="match status" value="1"/>
</dbReference>
<dbReference type="NCBIfam" id="TIGR02378">
    <property type="entry name" value="nirD_assim_sml"/>
    <property type="match status" value="1"/>
</dbReference>
<dbReference type="GO" id="GO:0046872">
    <property type="term" value="F:metal ion binding"/>
    <property type="evidence" value="ECO:0007669"/>
    <property type="project" value="UniProtKB-KW"/>
</dbReference>
<dbReference type="InterPro" id="IPR012748">
    <property type="entry name" value="Rieske-like_NirD"/>
</dbReference>
<evidence type="ECO:0000313" key="8">
    <source>
        <dbReference type="EMBL" id="KMT65570.1"/>
    </source>
</evidence>
<gene>
    <name evidence="8" type="ORF">XM47_07655</name>
</gene>
<dbReference type="InterPro" id="IPR017941">
    <property type="entry name" value="Rieske_2Fe-2S"/>
</dbReference>
<keyword evidence="1" id="KW-0001">2Fe-2S</keyword>
<dbReference type="InterPro" id="IPR036922">
    <property type="entry name" value="Rieske_2Fe-2S_sf"/>
</dbReference>
<evidence type="ECO:0000259" key="7">
    <source>
        <dbReference type="PROSITE" id="PS51296"/>
    </source>
</evidence>
<dbReference type="EMBL" id="LAZL01000010">
    <property type="protein sequence ID" value="KMT65570.1"/>
    <property type="molecule type" value="Genomic_DNA"/>
</dbReference>
<protein>
    <submittedName>
        <fullName evidence="8">Nitrite reductase</fullName>
    </submittedName>
</protein>
<dbReference type="PROSITE" id="PS51300">
    <property type="entry name" value="NIRD"/>
    <property type="match status" value="1"/>
</dbReference>
<name>A0A0J8GRZ7_9ALTE</name>
<keyword evidence="4" id="KW-0408">Iron</keyword>
<accession>A0A0J8GRZ7</accession>
<evidence type="ECO:0000256" key="1">
    <source>
        <dbReference type="ARBA" id="ARBA00022714"/>
    </source>
</evidence>
<dbReference type="SUPFAM" id="SSF50022">
    <property type="entry name" value="ISP domain"/>
    <property type="match status" value="1"/>
</dbReference>
<evidence type="ECO:0000256" key="5">
    <source>
        <dbReference type="ARBA" id="ARBA00023014"/>
    </source>
</evidence>
<dbReference type="Gene3D" id="2.102.10.10">
    <property type="entry name" value="Rieske [2Fe-2S] iron-sulphur domain"/>
    <property type="match status" value="1"/>
</dbReference>
<proteinExistence type="predicted"/>
<keyword evidence="9" id="KW-1185">Reference proteome</keyword>
<dbReference type="GO" id="GO:0051537">
    <property type="term" value="F:2 iron, 2 sulfur cluster binding"/>
    <property type="evidence" value="ECO:0007669"/>
    <property type="project" value="UniProtKB-KW"/>
</dbReference>
<dbReference type="PANTHER" id="PTHR40562">
    <property type="match status" value="1"/>
</dbReference>
<organism evidence="8 9">
    <name type="scientific">Catenovulum maritimum</name>
    <dbReference type="NCBI Taxonomy" id="1513271"/>
    <lineage>
        <taxon>Bacteria</taxon>
        <taxon>Pseudomonadati</taxon>
        <taxon>Pseudomonadota</taxon>
        <taxon>Gammaproteobacteria</taxon>
        <taxon>Alteromonadales</taxon>
        <taxon>Alteromonadaceae</taxon>
        <taxon>Catenovulum</taxon>
    </lineage>
</organism>
<sequence length="112" mass="12314">MENIKMSQVWNDICDLSDLVKNTGVCALHNGEQVAVFLDDESNVYAISNYDPCGNAYVLSRGLIADFKGKLTVASPLYKQHFDLTTGECIEEPENSVKAYPVRVEAGKVQLG</sequence>
<feature type="domain" description="Rieske" evidence="7">
    <location>
        <begin position="11"/>
        <end position="111"/>
    </location>
</feature>
<dbReference type="AlphaFoldDB" id="A0A0J8GRZ7"/>
<keyword evidence="3" id="KW-0560">Oxidoreductase</keyword>
<dbReference type="GO" id="GO:0008942">
    <property type="term" value="F:nitrite reductase [NAD(P)H] activity"/>
    <property type="evidence" value="ECO:0007669"/>
    <property type="project" value="InterPro"/>
</dbReference>
<dbReference type="GO" id="GO:0009344">
    <property type="term" value="C:nitrite reductase complex [NAD(P)H]"/>
    <property type="evidence" value="ECO:0007669"/>
    <property type="project" value="TreeGrafter"/>
</dbReference>
<dbReference type="PATRIC" id="fig|1513271.3.peg.1563"/>
<reference evidence="8 9" key="1">
    <citation type="submission" date="2015-04" db="EMBL/GenBank/DDBJ databases">
        <title>Draft Genome Sequence of the Novel Agar-Digesting Marine Bacterium Q1.</title>
        <authorList>
            <person name="Li Y."/>
            <person name="Li D."/>
            <person name="Chen G."/>
            <person name="Du Z."/>
        </authorList>
    </citation>
    <scope>NUCLEOTIDE SEQUENCE [LARGE SCALE GENOMIC DNA]</scope>
    <source>
        <strain evidence="8 9">Q1</strain>
    </source>
</reference>
<evidence type="ECO:0000256" key="2">
    <source>
        <dbReference type="ARBA" id="ARBA00022723"/>
    </source>
</evidence>
<keyword evidence="2" id="KW-0479">Metal-binding</keyword>